<sequence length="157" mass="17217">MTDTVTVDIDPRANTSREMARTAATAALRVANRNYELYDTGDVAGVDEVFAVDLVDHNPVPGAASAIEGMRYLIAEVRDGFTDTEHRILFQAELPDGWVINHWQMTARHTGDAFGVSATGKPVAFNGTDIVRVVGGRITEIYHVEELLQMTRQLTTA</sequence>
<organism evidence="1 2">
    <name type="scientific">Nocardia pulmonis</name>
    <dbReference type="NCBI Taxonomy" id="2951408"/>
    <lineage>
        <taxon>Bacteria</taxon>
        <taxon>Bacillati</taxon>
        <taxon>Actinomycetota</taxon>
        <taxon>Actinomycetes</taxon>
        <taxon>Mycobacteriales</taxon>
        <taxon>Nocardiaceae</taxon>
        <taxon>Nocardia</taxon>
    </lineage>
</organism>
<dbReference type="InterPro" id="IPR032710">
    <property type="entry name" value="NTF2-like_dom_sf"/>
</dbReference>
<dbReference type="PANTHER" id="PTHR38436:SF1">
    <property type="entry name" value="ESTER CYCLASE"/>
    <property type="match status" value="1"/>
</dbReference>
<keyword evidence="2" id="KW-1185">Reference proteome</keyword>
<dbReference type="PANTHER" id="PTHR38436">
    <property type="entry name" value="POLYKETIDE CYCLASE SNOAL-LIKE DOMAIN"/>
    <property type="match status" value="1"/>
</dbReference>
<dbReference type="Proteomes" id="UP001139157">
    <property type="component" value="Unassembled WGS sequence"/>
</dbReference>
<protein>
    <submittedName>
        <fullName evidence="1">Ester cyclase</fullName>
    </submittedName>
</protein>
<dbReference type="AlphaFoldDB" id="A0A9X2ITK4"/>
<dbReference type="Pfam" id="PF07366">
    <property type="entry name" value="SnoaL"/>
    <property type="match status" value="1"/>
</dbReference>
<evidence type="ECO:0000313" key="2">
    <source>
        <dbReference type="Proteomes" id="UP001139157"/>
    </source>
</evidence>
<gene>
    <name evidence="1" type="ORF">NDR86_00300</name>
</gene>
<dbReference type="EMBL" id="JAMRXG010000001">
    <property type="protein sequence ID" value="MCM6771907.1"/>
    <property type="molecule type" value="Genomic_DNA"/>
</dbReference>
<dbReference type="SUPFAM" id="SSF54427">
    <property type="entry name" value="NTF2-like"/>
    <property type="match status" value="1"/>
</dbReference>
<dbReference type="RefSeq" id="WP_251908790.1">
    <property type="nucleotide sequence ID" value="NZ_JAMRXG010000001.1"/>
</dbReference>
<dbReference type="InterPro" id="IPR009959">
    <property type="entry name" value="Cyclase_SnoaL-like"/>
</dbReference>
<dbReference type="Gene3D" id="3.10.450.50">
    <property type="match status" value="1"/>
</dbReference>
<evidence type="ECO:0000313" key="1">
    <source>
        <dbReference type="EMBL" id="MCM6771907.1"/>
    </source>
</evidence>
<name>A0A9X2ITK4_9NOCA</name>
<proteinExistence type="predicted"/>
<accession>A0A9X2ITK4</accession>
<reference evidence="1" key="1">
    <citation type="submission" date="2022-06" db="EMBL/GenBank/DDBJ databases">
        <title>Novel species in genus nocardia.</title>
        <authorList>
            <person name="Li F."/>
        </authorList>
    </citation>
    <scope>NUCLEOTIDE SEQUENCE</scope>
    <source>
        <strain evidence="1">CDC141</strain>
    </source>
</reference>
<comment type="caution">
    <text evidence="1">The sequence shown here is derived from an EMBL/GenBank/DDBJ whole genome shotgun (WGS) entry which is preliminary data.</text>
</comment>
<dbReference type="GO" id="GO:0030638">
    <property type="term" value="P:polyketide metabolic process"/>
    <property type="evidence" value="ECO:0007669"/>
    <property type="project" value="InterPro"/>
</dbReference>